<protein>
    <submittedName>
        <fullName evidence="2">Uncharacterized protein</fullName>
    </submittedName>
</protein>
<feature type="transmembrane region" description="Helical" evidence="1">
    <location>
        <begin position="91"/>
        <end position="109"/>
    </location>
</feature>
<organism evidence="2 3">
    <name type="scientific">Prunus yedoensis var. nudiflora</name>
    <dbReference type="NCBI Taxonomy" id="2094558"/>
    <lineage>
        <taxon>Eukaryota</taxon>
        <taxon>Viridiplantae</taxon>
        <taxon>Streptophyta</taxon>
        <taxon>Embryophyta</taxon>
        <taxon>Tracheophyta</taxon>
        <taxon>Spermatophyta</taxon>
        <taxon>Magnoliopsida</taxon>
        <taxon>eudicotyledons</taxon>
        <taxon>Gunneridae</taxon>
        <taxon>Pentapetalae</taxon>
        <taxon>rosids</taxon>
        <taxon>fabids</taxon>
        <taxon>Rosales</taxon>
        <taxon>Rosaceae</taxon>
        <taxon>Amygdaloideae</taxon>
        <taxon>Amygdaleae</taxon>
        <taxon>Prunus</taxon>
    </lineage>
</organism>
<sequence>MTTKEKAWRPVDWRWLFNSRREKIAHKTFFALPSQNMLAWENRESKPSGGSSKGYTAPKQDELVERYPGLLGLFAALNLLMMLPLKGKTLMIFSNFCILFVGVFLRMQLMQPF</sequence>
<name>A0A314ZAE1_PRUYE</name>
<reference evidence="2 3" key="1">
    <citation type="submission" date="2018-02" db="EMBL/GenBank/DDBJ databases">
        <title>Draft genome of wild Prunus yedoensis var. nudiflora.</title>
        <authorList>
            <person name="Baek S."/>
            <person name="Kim J.-H."/>
            <person name="Choi K."/>
            <person name="Kim G.-B."/>
            <person name="Cho A."/>
            <person name="Jang H."/>
            <person name="Shin C.-H."/>
            <person name="Yu H.-J."/>
            <person name="Mun J.-H."/>
        </authorList>
    </citation>
    <scope>NUCLEOTIDE SEQUENCE [LARGE SCALE GENOMIC DNA]</scope>
    <source>
        <strain evidence="3">cv. Jeju island</strain>
        <tissue evidence="2">Leaf</tissue>
    </source>
</reference>
<dbReference type="EMBL" id="PJQY01000244">
    <property type="protein sequence ID" value="PQQ14997.1"/>
    <property type="molecule type" value="Genomic_DNA"/>
</dbReference>
<dbReference type="Proteomes" id="UP000250321">
    <property type="component" value="Unassembled WGS sequence"/>
</dbReference>
<evidence type="ECO:0000313" key="2">
    <source>
        <dbReference type="EMBL" id="PQQ14997.1"/>
    </source>
</evidence>
<keyword evidence="1" id="KW-0472">Membrane</keyword>
<evidence type="ECO:0000256" key="1">
    <source>
        <dbReference type="SAM" id="Phobius"/>
    </source>
</evidence>
<keyword evidence="1" id="KW-1133">Transmembrane helix</keyword>
<keyword evidence="3" id="KW-1185">Reference proteome</keyword>
<comment type="caution">
    <text evidence="2">The sequence shown here is derived from an EMBL/GenBank/DDBJ whole genome shotgun (WGS) entry which is preliminary data.</text>
</comment>
<accession>A0A314ZAE1</accession>
<evidence type="ECO:0000313" key="3">
    <source>
        <dbReference type="Proteomes" id="UP000250321"/>
    </source>
</evidence>
<keyword evidence="1" id="KW-0812">Transmembrane</keyword>
<proteinExistence type="predicted"/>
<gene>
    <name evidence="2" type="ORF">Pyn_09137</name>
</gene>
<feature type="transmembrane region" description="Helical" evidence="1">
    <location>
        <begin position="67"/>
        <end position="85"/>
    </location>
</feature>
<dbReference type="AlphaFoldDB" id="A0A314ZAE1"/>